<evidence type="ECO:0000256" key="3">
    <source>
        <dbReference type="ARBA" id="ARBA00022679"/>
    </source>
</evidence>
<dbReference type="GO" id="GO:0008982">
    <property type="term" value="F:protein-N(PI)-phosphohistidine-sugar phosphotransferase activity"/>
    <property type="evidence" value="ECO:0007669"/>
    <property type="project" value="InterPro"/>
</dbReference>
<dbReference type="InterPro" id="IPR001996">
    <property type="entry name" value="PTS_IIB_1"/>
</dbReference>
<dbReference type="NCBIfam" id="TIGR00826">
    <property type="entry name" value="EIIB_glc"/>
    <property type="match status" value="1"/>
</dbReference>
<gene>
    <name evidence="8" type="ORF">C1C91_21010</name>
    <name evidence="9" type="ORF">WP2W18E01_25440</name>
</gene>
<dbReference type="RefSeq" id="WP_041211339.1">
    <property type="nucleotide sequence ID" value="NZ_AP021927.1"/>
</dbReference>
<evidence type="ECO:0000313" key="9">
    <source>
        <dbReference type="EMBL" id="BBQ30962.1"/>
    </source>
</evidence>
<protein>
    <submittedName>
        <fullName evidence="8">PTS transporter subunit EIIB</fullName>
    </submittedName>
</protein>
<sequence length="115" mass="12612">MVKMQDFKRLFAAALGHKEEKSTEAPLSGLDEAAITALIAAFGGHDNIVSFDACLTRLRVKVNALQQVDSEALQGLGAIGVIIIGDEVQAIFGKRSDNLRRELGQWFELHEPEQH</sequence>
<evidence type="ECO:0000313" key="10">
    <source>
        <dbReference type="Proteomes" id="UP000266778"/>
    </source>
</evidence>
<dbReference type="Proteomes" id="UP000266778">
    <property type="component" value="Chromosome"/>
</dbReference>
<dbReference type="GO" id="GO:0016301">
    <property type="term" value="F:kinase activity"/>
    <property type="evidence" value="ECO:0007669"/>
    <property type="project" value="UniProtKB-KW"/>
</dbReference>
<keyword evidence="1" id="KW-0813">Transport</keyword>
<dbReference type="InterPro" id="IPR050429">
    <property type="entry name" value="PTS_Glucose_EIICBA"/>
</dbReference>
<name>A0A2X4RDS8_AERCA</name>
<organism evidence="8 10">
    <name type="scientific">Aeromonas caviae</name>
    <name type="common">Aeromonas punctata</name>
    <dbReference type="NCBI Taxonomy" id="648"/>
    <lineage>
        <taxon>Bacteria</taxon>
        <taxon>Pseudomonadati</taxon>
        <taxon>Pseudomonadota</taxon>
        <taxon>Gammaproteobacteria</taxon>
        <taxon>Aeromonadales</taxon>
        <taxon>Aeromonadaceae</taxon>
        <taxon>Aeromonas</taxon>
    </lineage>
</organism>
<dbReference type="EMBL" id="CP025706">
    <property type="protein sequence ID" value="AXB07097.1"/>
    <property type="molecule type" value="Genomic_DNA"/>
</dbReference>
<evidence type="ECO:0000256" key="2">
    <source>
        <dbReference type="ARBA" id="ARBA00022597"/>
    </source>
</evidence>
<reference evidence="8" key="1">
    <citation type="journal article" date="2019" name="J Environ">
        <title>Genetic characterization and potential molecular dissemination mechanism of tet (31) gene in Aeromonas caviae from an oxytetracycline wastewater treatment system.</title>
        <authorList>
            <person name="Shi Y."/>
            <person name="Tian Z."/>
            <person name="Leclercq S.O."/>
            <person name="Zhang H."/>
            <person name="Yang M."/>
            <person name="Zhang Y."/>
        </authorList>
    </citation>
    <scope>NUCLEOTIDE SEQUENCE</scope>
    <source>
        <strain evidence="8">T25-39</strain>
    </source>
</reference>
<evidence type="ECO:0000256" key="1">
    <source>
        <dbReference type="ARBA" id="ARBA00022448"/>
    </source>
</evidence>
<evidence type="ECO:0000313" key="8">
    <source>
        <dbReference type="EMBL" id="AXB07097.1"/>
    </source>
</evidence>
<dbReference type="GO" id="GO:1904659">
    <property type="term" value="P:D-glucose transmembrane transport"/>
    <property type="evidence" value="ECO:0007669"/>
    <property type="project" value="TreeGrafter"/>
</dbReference>
<dbReference type="PROSITE" id="PS51098">
    <property type="entry name" value="PTS_EIIB_TYPE_1"/>
    <property type="match status" value="1"/>
</dbReference>
<evidence type="ECO:0000313" key="11">
    <source>
        <dbReference type="Proteomes" id="UP000515756"/>
    </source>
</evidence>
<dbReference type="Pfam" id="PF00367">
    <property type="entry name" value="PTS_EIIB"/>
    <property type="match status" value="1"/>
</dbReference>
<keyword evidence="4" id="KW-0598">Phosphotransferase system</keyword>
<dbReference type="InterPro" id="IPR018113">
    <property type="entry name" value="PTrfase_EIIB_Cys"/>
</dbReference>
<dbReference type="GO" id="GO:0090564">
    <property type="term" value="F:protein-phosphocysteine-glucose phosphotransferase system transporter activity"/>
    <property type="evidence" value="ECO:0007669"/>
    <property type="project" value="TreeGrafter"/>
</dbReference>
<keyword evidence="5" id="KW-0418">Kinase</keyword>
<dbReference type="InterPro" id="IPR036878">
    <property type="entry name" value="Glu_permease_IIB"/>
</dbReference>
<dbReference type="GO" id="GO:0005886">
    <property type="term" value="C:plasma membrane"/>
    <property type="evidence" value="ECO:0007669"/>
    <property type="project" value="TreeGrafter"/>
</dbReference>
<dbReference type="PANTHER" id="PTHR30009">
    <property type="entry name" value="CYTOCHROME C-TYPE SYNTHESIS PROTEIN AND PTS TRANSMEMBRANE COMPONENT"/>
    <property type="match status" value="1"/>
</dbReference>
<feature type="active site" description="Phosphocysteine intermediate; for EIIB activity" evidence="6">
    <location>
        <position position="54"/>
    </location>
</feature>
<dbReference type="Proteomes" id="UP000515756">
    <property type="component" value="Chromosome"/>
</dbReference>
<feature type="domain" description="PTS EIIB type-1" evidence="7">
    <location>
        <begin position="32"/>
        <end position="113"/>
    </location>
</feature>
<dbReference type="Gene3D" id="3.30.1360.60">
    <property type="entry name" value="Glucose permease domain IIB"/>
    <property type="match status" value="1"/>
</dbReference>
<accession>A0A2X4RDS8</accession>
<keyword evidence="2" id="KW-0762">Sugar transport</keyword>
<dbReference type="GeneID" id="48822759"/>
<proteinExistence type="predicted"/>
<evidence type="ECO:0000256" key="6">
    <source>
        <dbReference type="PROSITE-ProRule" id="PRU00421"/>
    </source>
</evidence>
<dbReference type="AlphaFoldDB" id="A0A2X4RDS8"/>
<evidence type="ECO:0000256" key="4">
    <source>
        <dbReference type="ARBA" id="ARBA00022683"/>
    </source>
</evidence>
<keyword evidence="3" id="KW-0808">Transferase</keyword>
<dbReference type="SUPFAM" id="SSF55604">
    <property type="entry name" value="Glucose permease domain IIB"/>
    <property type="match status" value="1"/>
</dbReference>
<dbReference type="EMBL" id="AP021927">
    <property type="protein sequence ID" value="BBQ30962.1"/>
    <property type="molecule type" value="Genomic_DNA"/>
</dbReference>
<dbReference type="GO" id="GO:0009401">
    <property type="term" value="P:phosphoenolpyruvate-dependent sugar phosphotransferase system"/>
    <property type="evidence" value="ECO:0007669"/>
    <property type="project" value="UniProtKB-KW"/>
</dbReference>
<dbReference type="OrthoDB" id="5689537at2"/>
<dbReference type="PANTHER" id="PTHR30009:SF20">
    <property type="entry name" value="PTS SYSTEM GLUCOSE-SPECIFIC EIICB COMPONENT-RELATED"/>
    <property type="match status" value="1"/>
</dbReference>
<evidence type="ECO:0000256" key="5">
    <source>
        <dbReference type="ARBA" id="ARBA00022777"/>
    </source>
</evidence>
<reference evidence="9 11" key="2">
    <citation type="submission" date="2019-12" db="EMBL/GenBank/DDBJ databases">
        <title>complete genome sequences of Aeromonas caviae str. WP2-W18-ESBL-01 isolated from wastewater treatment plant effluent.</title>
        <authorList>
            <person name="Sekizuka T."/>
            <person name="Itokawa K."/>
            <person name="Yatsu K."/>
            <person name="Inamine Y."/>
            <person name="Kuroda M."/>
        </authorList>
    </citation>
    <scope>NUCLEOTIDE SEQUENCE [LARGE SCALE GENOMIC DNA]</scope>
    <source>
        <strain evidence="9 11">WP2-W18-ESBL-01</strain>
    </source>
</reference>
<evidence type="ECO:0000259" key="7">
    <source>
        <dbReference type="PROSITE" id="PS51098"/>
    </source>
</evidence>